<evidence type="ECO:0000313" key="2">
    <source>
        <dbReference type="Proteomes" id="UP000507222"/>
    </source>
</evidence>
<accession>A0A6J5V3W3</accession>
<dbReference type="AlphaFoldDB" id="A0A6J5V3W3"/>
<evidence type="ECO:0008006" key="3">
    <source>
        <dbReference type="Google" id="ProtNLM"/>
    </source>
</evidence>
<proteinExistence type="predicted"/>
<reference evidence="1 2" key="1">
    <citation type="submission" date="2020-05" db="EMBL/GenBank/DDBJ databases">
        <authorList>
            <person name="Campoy J."/>
            <person name="Schneeberger K."/>
            <person name="Spophaly S."/>
        </authorList>
    </citation>
    <scope>NUCLEOTIDE SEQUENCE [LARGE SCALE GENOMIC DNA]</scope>
    <source>
        <strain evidence="1">PruArmRojPasFocal</strain>
    </source>
</reference>
<name>A0A6J5V3W3_PRUAR</name>
<gene>
    <name evidence="1" type="ORF">CURHAP_LOCUS36647</name>
</gene>
<dbReference type="Proteomes" id="UP000507222">
    <property type="component" value="Unassembled WGS sequence"/>
</dbReference>
<dbReference type="EMBL" id="CAEKDK010000006">
    <property type="protein sequence ID" value="CAB4282943.1"/>
    <property type="molecule type" value="Genomic_DNA"/>
</dbReference>
<evidence type="ECO:0000313" key="1">
    <source>
        <dbReference type="EMBL" id="CAB4282943.1"/>
    </source>
</evidence>
<organism evidence="1 2">
    <name type="scientific">Prunus armeniaca</name>
    <name type="common">Apricot</name>
    <name type="synonym">Armeniaca vulgaris</name>
    <dbReference type="NCBI Taxonomy" id="36596"/>
    <lineage>
        <taxon>Eukaryota</taxon>
        <taxon>Viridiplantae</taxon>
        <taxon>Streptophyta</taxon>
        <taxon>Embryophyta</taxon>
        <taxon>Tracheophyta</taxon>
        <taxon>Spermatophyta</taxon>
        <taxon>Magnoliopsida</taxon>
        <taxon>eudicotyledons</taxon>
        <taxon>Gunneridae</taxon>
        <taxon>Pentapetalae</taxon>
        <taxon>rosids</taxon>
        <taxon>fabids</taxon>
        <taxon>Rosales</taxon>
        <taxon>Rosaceae</taxon>
        <taxon>Amygdaloideae</taxon>
        <taxon>Amygdaleae</taxon>
        <taxon>Prunus</taxon>
    </lineage>
</organism>
<sequence length="99" mass="11293">MSMVLWIYGMVFEGAPSLLSVLATELYALKVALEGVLVTEIRRLLLALSFCVRFVLRTTNTMAHCIARYSLRAEELCYWLGDRPPRLLDDVREDGSHFV</sequence>
<protein>
    <recommendedName>
        <fullName evidence="3">RNase H type-1 domain-containing protein</fullName>
    </recommendedName>
</protein>